<keyword evidence="2" id="KW-0489">Methyltransferase</keyword>
<dbReference type="InterPro" id="IPR029063">
    <property type="entry name" value="SAM-dependent_MTases_sf"/>
</dbReference>
<evidence type="ECO:0000313" key="3">
    <source>
        <dbReference type="Proteomes" id="UP000191554"/>
    </source>
</evidence>
<dbReference type="STRING" id="48256.CLHUN_19050"/>
<dbReference type="GO" id="GO:0032259">
    <property type="term" value="P:methylation"/>
    <property type="evidence" value="ECO:0007669"/>
    <property type="project" value="UniProtKB-KW"/>
</dbReference>
<keyword evidence="2" id="KW-0808">Transferase</keyword>
<proteinExistence type="predicted"/>
<keyword evidence="3" id="KW-1185">Reference proteome</keyword>
<dbReference type="SUPFAM" id="SSF53335">
    <property type="entry name" value="S-adenosyl-L-methionine-dependent methyltransferases"/>
    <property type="match status" value="1"/>
</dbReference>
<evidence type="ECO:0000313" key="2">
    <source>
        <dbReference type="EMBL" id="OPX44108.1"/>
    </source>
</evidence>
<dbReference type="Gene3D" id="3.40.50.150">
    <property type="entry name" value="Vaccinia Virus protein VP39"/>
    <property type="match status" value="1"/>
</dbReference>
<protein>
    <submittedName>
        <fullName evidence="2">Methyltransferase domain protein</fullName>
    </submittedName>
</protein>
<gene>
    <name evidence="2" type="ORF">CLHUN_19050</name>
</gene>
<accession>A0A1V4SJQ0</accession>
<dbReference type="RefSeq" id="WP_080064342.1">
    <property type="nucleotide sequence ID" value="NZ_MZGX01000011.1"/>
</dbReference>
<evidence type="ECO:0000259" key="1">
    <source>
        <dbReference type="Pfam" id="PF13847"/>
    </source>
</evidence>
<name>A0A1V4SJQ0_RUMHU</name>
<dbReference type="EMBL" id="MZGX01000011">
    <property type="protein sequence ID" value="OPX44108.1"/>
    <property type="molecule type" value="Genomic_DNA"/>
</dbReference>
<dbReference type="Proteomes" id="UP000191554">
    <property type="component" value="Unassembled WGS sequence"/>
</dbReference>
<dbReference type="CDD" id="cd02440">
    <property type="entry name" value="AdoMet_MTases"/>
    <property type="match status" value="1"/>
</dbReference>
<dbReference type="AlphaFoldDB" id="A0A1V4SJQ0"/>
<organism evidence="2 3">
    <name type="scientific">Ruminiclostridium hungatei</name>
    <name type="common">Clostridium hungatei</name>
    <dbReference type="NCBI Taxonomy" id="48256"/>
    <lineage>
        <taxon>Bacteria</taxon>
        <taxon>Bacillati</taxon>
        <taxon>Bacillota</taxon>
        <taxon>Clostridia</taxon>
        <taxon>Eubacteriales</taxon>
        <taxon>Oscillospiraceae</taxon>
        <taxon>Ruminiclostridium</taxon>
    </lineage>
</organism>
<feature type="domain" description="Methyltransferase" evidence="1">
    <location>
        <begin position="61"/>
        <end position="161"/>
    </location>
</feature>
<dbReference type="InterPro" id="IPR025714">
    <property type="entry name" value="Methyltranfer_dom"/>
</dbReference>
<dbReference type="Pfam" id="PF13847">
    <property type="entry name" value="Methyltransf_31"/>
    <property type="match status" value="1"/>
</dbReference>
<dbReference type="PANTHER" id="PTHR43861:SF1">
    <property type="entry name" value="TRANS-ACONITATE 2-METHYLTRANSFERASE"/>
    <property type="match status" value="1"/>
</dbReference>
<comment type="caution">
    <text evidence="2">The sequence shown here is derived from an EMBL/GenBank/DDBJ whole genome shotgun (WGS) entry which is preliminary data.</text>
</comment>
<dbReference type="OrthoDB" id="8385759at2"/>
<dbReference type="PANTHER" id="PTHR43861">
    <property type="entry name" value="TRANS-ACONITATE 2-METHYLTRANSFERASE-RELATED"/>
    <property type="match status" value="1"/>
</dbReference>
<sequence length="264" mass="30474">MDYIKSNKEAWEEAFEHRTPGWCEDIIKRLGEEEFPFLESEMWEELQTFDLKNKTIGQFCCNNGRELLAAMKLGPEKGIGFDIAENMVAWANDIALRTNTRCSFVSANILDMDERYEDCFDLIFFTIGAITWFQDLNRLFSKVSLCLKKGGILIISDMHPVTNMLAFQSEDNYDENAPGKLVNSYFRQEPWEESNGKFYMSGKEYSSKTFYSYSHTFSNLVNSLTCNNLIISSLREFQHDVSESLAHLNNSGIPLSYILRAKKL</sequence>
<dbReference type="GO" id="GO:0008168">
    <property type="term" value="F:methyltransferase activity"/>
    <property type="evidence" value="ECO:0007669"/>
    <property type="project" value="UniProtKB-KW"/>
</dbReference>
<reference evidence="2 3" key="1">
    <citation type="submission" date="2017-03" db="EMBL/GenBank/DDBJ databases">
        <title>Genome sequence of Clostridium hungatei DSM 14427.</title>
        <authorList>
            <person name="Poehlein A."/>
            <person name="Daniel R."/>
        </authorList>
    </citation>
    <scope>NUCLEOTIDE SEQUENCE [LARGE SCALE GENOMIC DNA]</scope>
    <source>
        <strain evidence="2 3">DSM 14427</strain>
    </source>
</reference>